<dbReference type="InterPro" id="IPR036388">
    <property type="entry name" value="WH-like_DNA-bd_sf"/>
</dbReference>
<dbReference type="PROSITE" id="PS00717">
    <property type="entry name" value="SIGMA54_1"/>
    <property type="match status" value="1"/>
</dbReference>
<proteinExistence type="predicted"/>
<dbReference type="GO" id="GO:0016987">
    <property type="term" value="F:sigma factor activity"/>
    <property type="evidence" value="ECO:0007669"/>
    <property type="project" value="InterPro"/>
</dbReference>
<dbReference type="InterPro" id="IPR036390">
    <property type="entry name" value="WH_DNA-bd_sf"/>
</dbReference>
<protein>
    <submittedName>
        <fullName evidence="1">L-fucose operon</fullName>
    </submittedName>
</protein>
<dbReference type="GeneID" id="93289753"/>
<dbReference type="eggNOG" id="ENOG5030A72">
    <property type="taxonomic scope" value="Bacteria"/>
</dbReference>
<name>Q5FJY8_LACAC</name>
<evidence type="ECO:0000313" key="2">
    <source>
        <dbReference type="Proteomes" id="UP000006381"/>
    </source>
</evidence>
<dbReference type="InterPro" id="IPR000394">
    <property type="entry name" value="RNA_pol_sigma_54"/>
</dbReference>
<dbReference type="EMBL" id="CP000033">
    <property type="protein sequence ID" value="AAV42986.1"/>
    <property type="molecule type" value="Genomic_DNA"/>
</dbReference>
<organism evidence="2">
    <name type="scientific">Lactobacillus acidophilus (strain ATCC 700396 / NCK56 / N2 / NCFM)</name>
    <dbReference type="NCBI Taxonomy" id="272621"/>
    <lineage>
        <taxon>Bacteria</taxon>
        <taxon>Bacillati</taxon>
        <taxon>Bacillota</taxon>
        <taxon>Bacilli</taxon>
        <taxon>Lactobacillales</taxon>
        <taxon>Lactobacillaceae</taxon>
        <taxon>Lactobacillus</taxon>
    </lineage>
</organism>
<dbReference type="OrthoDB" id="2317885at2"/>
<dbReference type="Proteomes" id="UP000006381">
    <property type="component" value="Chromosome"/>
</dbReference>
<dbReference type="PATRIC" id="fig|272621.13.peg.1088"/>
<dbReference type="BioCyc" id="LACI272621:G1G49-1137-MONOMER"/>
<dbReference type="SUPFAM" id="SSF46785">
    <property type="entry name" value="Winged helix' DNA-binding domain"/>
    <property type="match status" value="1"/>
</dbReference>
<dbReference type="HOGENOM" id="CLU_1862639_0_0_9"/>
<evidence type="ECO:0000313" key="1">
    <source>
        <dbReference type="EMBL" id="AAV42986.1"/>
    </source>
</evidence>
<dbReference type="GO" id="GO:0001216">
    <property type="term" value="F:DNA-binding transcription activator activity"/>
    <property type="evidence" value="ECO:0007669"/>
    <property type="project" value="InterPro"/>
</dbReference>
<dbReference type="KEGG" id="lac:LBA1147"/>
<accession>Q5FJY8</accession>
<sequence>MDVLFFSTIAEQIKKEINYECGLNISQTRILLFFDETNNEPLAMGKLADALNISLSTLSRQLQQKKTQSLIKVIRSEKDSSKIINLNSDGLQKAQILKQSLKQIENLLFMCLDQDAKSVFIRQLTEIAHNSASLGR</sequence>
<dbReference type="STRING" id="272621.LBA1147"/>
<gene>
    <name evidence="1" type="ordered locus">LBA1147</name>
</gene>
<keyword evidence="2" id="KW-1185">Reference proteome</keyword>
<reference evidence="1 2" key="1">
    <citation type="journal article" date="2005" name="Proc. Natl. Acad. Sci. U.S.A.">
        <title>Complete genome sequence of the probiotic lactic acid bacterium Lactobacillus acidophilus NCFM.</title>
        <authorList>
            <person name="Altermann E."/>
            <person name="Russell W.M."/>
            <person name="Azcarate-Peril M.A."/>
            <person name="Barrangou R."/>
            <person name="Buck B.L."/>
            <person name="McAuliffe O."/>
            <person name="Souther N."/>
            <person name="Dobson A."/>
            <person name="Duong T."/>
            <person name="Callanan M."/>
            <person name="Lick S."/>
            <person name="Hamrick A."/>
            <person name="Cano R."/>
            <person name="Klaenhammer T.R."/>
        </authorList>
    </citation>
    <scope>NUCLEOTIDE SEQUENCE [LARGE SCALE GENOMIC DNA]</scope>
    <source>
        <strain evidence="2">ATCC 700396 / NCK56 / N2 / NCFM</strain>
    </source>
</reference>
<dbReference type="Gene3D" id="1.10.10.10">
    <property type="entry name" value="Winged helix-like DNA-binding domain superfamily/Winged helix DNA-binding domain"/>
    <property type="match status" value="1"/>
</dbReference>
<dbReference type="AlphaFoldDB" id="Q5FJY8"/>
<dbReference type="RefSeq" id="WP_011254354.1">
    <property type="nucleotide sequence ID" value="NC_006814.3"/>
</dbReference>